<sequence>MVQAFVKIGKVNQMSAYPLLQCFDHLDRFDVATKAKLFATLQRMQDSIDKKKEESLYNQLSIILEKKQ</sequence>
<gene>
    <name evidence="1" type="ORF">F444_00929</name>
</gene>
<evidence type="ECO:0000313" key="2">
    <source>
        <dbReference type="Proteomes" id="UP000028582"/>
    </source>
</evidence>
<accession>A0A081B2I4</accession>
<dbReference type="AlphaFoldDB" id="A0A081B2I4"/>
<evidence type="ECO:0008006" key="3">
    <source>
        <dbReference type="Google" id="ProtNLM"/>
    </source>
</evidence>
<dbReference type="Proteomes" id="UP000028582">
    <property type="component" value="Unassembled WGS sequence"/>
</dbReference>
<organism evidence="1 2">
    <name type="scientific">Phytophthora nicotianae P1976</name>
    <dbReference type="NCBI Taxonomy" id="1317066"/>
    <lineage>
        <taxon>Eukaryota</taxon>
        <taxon>Sar</taxon>
        <taxon>Stramenopiles</taxon>
        <taxon>Oomycota</taxon>
        <taxon>Peronosporomycetes</taxon>
        <taxon>Peronosporales</taxon>
        <taxon>Peronosporaceae</taxon>
        <taxon>Phytophthora</taxon>
    </lineage>
</organism>
<protein>
    <recommendedName>
        <fullName evidence="3">Peptidase M1 alanyl aminopeptidase C-terminal domain-containing protein</fullName>
    </recommendedName>
</protein>
<dbReference type="EMBL" id="ANJA01000176">
    <property type="protein sequence ID" value="ETO85345.1"/>
    <property type="molecule type" value="Genomic_DNA"/>
</dbReference>
<dbReference type="Gene3D" id="1.25.50.10">
    <property type="entry name" value="Peptidase M1, alanyl aminopeptidase, C-terminal domain"/>
    <property type="match status" value="1"/>
</dbReference>
<dbReference type="InterPro" id="IPR037144">
    <property type="entry name" value="Peptidase_M1_pepN_C_sf"/>
</dbReference>
<reference evidence="1 2" key="1">
    <citation type="submission" date="2013-11" db="EMBL/GenBank/DDBJ databases">
        <title>The Genome Sequence of Phytophthora parasitica P1976.</title>
        <authorList>
            <consortium name="The Broad Institute Genomics Platform"/>
            <person name="Russ C."/>
            <person name="Tyler B."/>
            <person name="Panabieres F."/>
            <person name="Shan W."/>
            <person name="Tripathy S."/>
            <person name="Grunwald N."/>
            <person name="Machado M."/>
            <person name="Johnson C.S."/>
            <person name="Walker B."/>
            <person name="Young S."/>
            <person name="Zeng Q."/>
            <person name="Gargeya S."/>
            <person name="Fitzgerald M."/>
            <person name="Haas B."/>
            <person name="Abouelleil A."/>
            <person name="Allen A.W."/>
            <person name="Alvarado L."/>
            <person name="Arachchi H.M."/>
            <person name="Berlin A.M."/>
            <person name="Chapman S.B."/>
            <person name="Gainer-Dewar J."/>
            <person name="Goldberg J."/>
            <person name="Griggs A."/>
            <person name="Gujja S."/>
            <person name="Hansen M."/>
            <person name="Howarth C."/>
            <person name="Imamovic A."/>
            <person name="Ireland A."/>
            <person name="Larimer J."/>
            <person name="McCowan C."/>
            <person name="Murphy C."/>
            <person name="Pearson M."/>
            <person name="Poon T.W."/>
            <person name="Priest M."/>
            <person name="Roberts A."/>
            <person name="Saif S."/>
            <person name="Shea T."/>
            <person name="Sisk P."/>
            <person name="Sykes S."/>
            <person name="Wortman J."/>
            <person name="Nusbaum C."/>
            <person name="Birren B."/>
        </authorList>
    </citation>
    <scope>NUCLEOTIDE SEQUENCE [LARGE SCALE GENOMIC DNA]</scope>
    <source>
        <strain evidence="1 2">P1976</strain>
    </source>
</reference>
<proteinExistence type="predicted"/>
<comment type="caution">
    <text evidence="1">The sequence shown here is derived from an EMBL/GenBank/DDBJ whole genome shotgun (WGS) entry which is preliminary data.</text>
</comment>
<evidence type="ECO:0000313" key="1">
    <source>
        <dbReference type="EMBL" id="ETO85345.1"/>
    </source>
</evidence>
<name>A0A081B2I4_PHYNI</name>